<dbReference type="PATRIC" id="fig|1123269.5.peg.2090"/>
<dbReference type="InterPro" id="IPR002641">
    <property type="entry name" value="PNPLA_dom"/>
</dbReference>
<dbReference type="AlphaFoldDB" id="W0A9U1"/>
<dbReference type="OrthoDB" id="8728704at2"/>
<dbReference type="GO" id="GO:0016042">
    <property type="term" value="P:lipid catabolic process"/>
    <property type="evidence" value="ECO:0007669"/>
    <property type="project" value="UniProtKB-UniRule"/>
</dbReference>
<dbReference type="InterPro" id="IPR016035">
    <property type="entry name" value="Acyl_Trfase/lysoPLipase"/>
</dbReference>
<evidence type="ECO:0000256" key="1">
    <source>
        <dbReference type="ARBA" id="ARBA00023098"/>
    </source>
</evidence>
<keyword evidence="2" id="KW-0378">Hydrolase</keyword>
<gene>
    <name evidence="4" type="ORF">NX02_10755</name>
</gene>
<keyword evidence="5" id="KW-1185">Reference proteome</keyword>
<dbReference type="KEGG" id="ssan:NX02_10755"/>
<protein>
    <recommendedName>
        <fullName evidence="3">PNPLA domain-containing protein</fullName>
    </recommendedName>
</protein>
<dbReference type="eggNOG" id="COG1752">
    <property type="taxonomic scope" value="Bacteria"/>
</dbReference>
<feature type="active site" description="Nucleophile" evidence="2">
    <location>
        <position position="85"/>
    </location>
</feature>
<dbReference type="GO" id="GO:0016787">
    <property type="term" value="F:hydrolase activity"/>
    <property type="evidence" value="ECO:0007669"/>
    <property type="project" value="UniProtKB-UniRule"/>
</dbReference>
<dbReference type="EMBL" id="CP006644">
    <property type="protein sequence ID" value="AHE53866.1"/>
    <property type="molecule type" value="Genomic_DNA"/>
</dbReference>
<keyword evidence="2" id="KW-0442">Lipid degradation</keyword>
<accession>W0A9U1</accession>
<dbReference type="NCBIfam" id="TIGR03607">
    <property type="entry name" value="patatin-like protein"/>
    <property type="match status" value="1"/>
</dbReference>
<dbReference type="SUPFAM" id="SSF52151">
    <property type="entry name" value="FabD/lysophospholipase-like"/>
    <property type="match status" value="1"/>
</dbReference>
<comment type="caution">
    <text evidence="2">Lacks conserved residue(s) required for the propagation of feature annotation.</text>
</comment>
<organism evidence="4 5">
    <name type="scientific">Sphingomonas sanxanigenens DSM 19645 = NX02</name>
    <dbReference type="NCBI Taxonomy" id="1123269"/>
    <lineage>
        <taxon>Bacteria</taxon>
        <taxon>Pseudomonadati</taxon>
        <taxon>Pseudomonadota</taxon>
        <taxon>Alphaproteobacteria</taxon>
        <taxon>Sphingomonadales</taxon>
        <taxon>Sphingomonadaceae</taxon>
        <taxon>Sphingomonas</taxon>
    </lineage>
</organism>
<dbReference type="PROSITE" id="PS51635">
    <property type="entry name" value="PNPLA"/>
    <property type="match status" value="1"/>
</dbReference>
<feature type="short sequence motif" description="GXSXG" evidence="2">
    <location>
        <begin position="83"/>
        <end position="87"/>
    </location>
</feature>
<feature type="active site" description="Proton acceptor" evidence="2">
    <location>
        <position position="323"/>
    </location>
</feature>
<dbReference type="Gene3D" id="3.40.1090.10">
    <property type="entry name" value="Cytosolic phospholipase A2 catalytic domain"/>
    <property type="match status" value="2"/>
</dbReference>
<reference evidence="4 5" key="1">
    <citation type="submission" date="2013-07" db="EMBL/GenBank/DDBJ databases">
        <title>Completed genome of Sphingomonas sanxanigenens NX02.</title>
        <authorList>
            <person name="Ma T."/>
            <person name="Huang H."/>
            <person name="Wu M."/>
            <person name="Li X."/>
            <person name="Li G."/>
        </authorList>
    </citation>
    <scope>NUCLEOTIDE SEQUENCE [LARGE SCALE GENOMIC DNA]</scope>
    <source>
        <strain evidence="4 5">NX02</strain>
    </source>
</reference>
<dbReference type="InterPro" id="IPR024282">
    <property type="entry name" value="DUF3376"/>
</dbReference>
<dbReference type="InterPro" id="IPR019894">
    <property type="entry name" value="Patatin-related_protein"/>
</dbReference>
<dbReference type="STRING" id="1123269.NX02_10755"/>
<evidence type="ECO:0000256" key="2">
    <source>
        <dbReference type="PROSITE-ProRule" id="PRU01161"/>
    </source>
</evidence>
<sequence length="778" mass="85204">MREKELRLALVCYGGISLAVYMHGVTKEVWHLVRASRDHHADETERPDATDAPETETIYRRLLERIEQSAGVRLRVLNDIVAGASAGGINGVFLAQAIVTGQSLDPLTDLWLERADVEVLLDPDAQPFSRFTKIWAQPIVWLAANRSGTIDETVDADTRDEVRAKLSRFVRARWFAPPFGGKVFDGLLLDALDAMTASGNGPSLLPPGQPLDLFVTVTDFHGHPQKLRLHSPAEVIETEHRLTIGFSTGGQTGAGRLAHPAELAFAARATASFPGAFPPFMVGELDAVLKERGRNWPGRDAFLARALPRHAALGKAAEAVLIDGSVLANAPFRPAIEALKSRPARREVDRRFVYIDPKPRLRSISFDGGVDAKGDARPPGFFSTILGALSDIPREQPIRDNLETIEARSQRIARTRRIVEALRPEVEAAIEAMFGSTFFLDRPTAARLANWRARAQEKAARQAGHAYAAYGHLKLAGVVDEIALLFSRFGNRGQEAADRLRPLLWAAVSGAGLDRVSEPGGGANPAVIQFFRSHDLGFRIRRLRTLARQLTAIEEQADAELAPSLGSMRDAIYEALALYLDRQIHDFYGAELRTDVSLPEPDVAMLLDRLAAARDLARVDDVADDRIAEALAALPKAERRTLLLAYLGFPFYDLATLPLLQGEGMDEFDPVKVDRISPEDAGTIRGGGPEATLKGIQFNSFGAFFSRAYRENDYLWGRLHGADRLIDILLSTLPAGQGPGRDEVAAIKRAAFTAIVDAEEARLTAIPELIETLRDEIG</sequence>
<dbReference type="Proteomes" id="UP000018851">
    <property type="component" value="Chromosome"/>
</dbReference>
<keyword evidence="1 2" id="KW-0443">Lipid metabolism</keyword>
<dbReference type="RefSeq" id="WP_025292095.1">
    <property type="nucleotide sequence ID" value="NZ_CP006644.1"/>
</dbReference>
<proteinExistence type="predicted"/>
<dbReference type="Pfam" id="PF11856">
    <property type="entry name" value="DUF3376"/>
    <property type="match status" value="1"/>
</dbReference>
<feature type="domain" description="PNPLA" evidence="3">
    <location>
        <begin position="10"/>
        <end position="336"/>
    </location>
</feature>
<evidence type="ECO:0000313" key="4">
    <source>
        <dbReference type="EMBL" id="AHE53866.1"/>
    </source>
</evidence>
<dbReference type="Pfam" id="PF01734">
    <property type="entry name" value="Patatin"/>
    <property type="match status" value="1"/>
</dbReference>
<dbReference type="HOGENOM" id="CLU_018286_0_0_5"/>
<evidence type="ECO:0000313" key="5">
    <source>
        <dbReference type="Proteomes" id="UP000018851"/>
    </source>
</evidence>
<name>W0A9U1_9SPHN</name>
<evidence type="ECO:0000259" key="3">
    <source>
        <dbReference type="PROSITE" id="PS51635"/>
    </source>
</evidence>